<proteinExistence type="predicted"/>
<accession>A0ACB6ZE74</accession>
<sequence>MPPLKSDEARTDFYTVYKRESTEYDANYVKKHDEDLNTTLVFAGLFSAVSSSFVVNIQTKLEPDPNDMTVAYLRAILLTLNHSAIPGEFPAPPTAWSGPAQEIVVATNLMYASLLISLLAAFVAMLGKQW</sequence>
<comment type="caution">
    <text evidence="1">The sequence shown here is derived from an EMBL/GenBank/DDBJ whole genome shotgun (WGS) entry which is preliminary data.</text>
</comment>
<dbReference type="EMBL" id="MU118024">
    <property type="protein sequence ID" value="KAF9647862.1"/>
    <property type="molecule type" value="Genomic_DNA"/>
</dbReference>
<dbReference type="Proteomes" id="UP000886501">
    <property type="component" value="Unassembled WGS sequence"/>
</dbReference>
<evidence type="ECO:0000313" key="1">
    <source>
        <dbReference type="EMBL" id="KAF9647862.1"/>
    </source>
</evidence>
<name>A0ACB6ZE74_THEGA</name>
<protein>
    <submittedName>
        <fullName evidence="1">Uncharacterized protein</fullName>
    </submittedName>
</protein>
<feature type="non-terminal residue" evidence="1">
    <location>
        <position position="130"/>
    </location>
</feature>
<evidence type="ECO:0000313" key="2">
    <source>
        <dbReference type="Proteomes" id="UP000886501"/>
    </source>
</evidence>
<reference evidence="1" key="2">
    <citation type="journal article" date="2020" name="Nat. Commun.">
        <title>Large-scale genome sequencing of mycorrhizal fungi provides insights into the early evolution of symbiotic traits.</title>
        <authorList>
            <person name="Miyauchi S."/>
            <person name="Kiss E."/>
            <person name="Kuo A."/>
            <person name="Drula E."/>
            <person name="Kohler A."/>
            <person name="Sanchez-Garcia M."/>
            <person name="Morin E."/>
            <person name="Andreopoulos B."/>
            <person name="Barry K.W."/>
            <person name="Bonito G."/>
            <person name="Buee M."/>
            <person name="Carver A."/>
            <person name="Chen C."/>
            <person name="Cichocki N."/>
            <person name="Clum A."/>
            <person name="Culley D."/>
            <person name="Crous P.W."/>
            <person name="Fauchery L."/>
            <person name="Girlanda M."/>
            <person name="Hayes R.D."/>
            <person name="Keri Z."/>
            <person name="LaButti K."/>
            <person name="Lipzen A."/>
            <person name="Lombard V."/>
            <person name="Magnuson J."/>
            <person name="Maillard F."/>
            <person name="Murat C."/>
            <person name="Nolan M."/>
            <person name="Ohm R.A."/>
            <person name="Pangilinan J."/>
            <person name="Pereira M.F."/>
            <person name="Perotto S."/>
            <person name="Peter M."/>
            <person name="Pfister S."/>
            <person name="Riley R."/>
            <person name="Sitrit Y."/>
            <person name="Stielow J.B."/>
            <person name="Szollosi G."/>
            <person name="Zifcakova L."/>
            <person name="Stursova M."/>
            <person name="Spatafora J.W."/>
            <person name="Tedersoo L."/>
            <person name="Vaario L.M."/>
            <person name="Yamada A."/>
            <person name="Yan M."/>
            <person name="Wang P."/>
            <person name="Xu J."/>
            <person name="Bruns T."/>
            <person name="Baldrian P."/>
            <person name="Vilgalys R."/>
            <person name="Dunand C."/>
            <person name="Henrissat B."/>
            <person name="Grigoriev I.V."/>
            <person name="Hibbett D."/>
            <person name="Nagy L.G."/>
            <person name="Martin F.M."/>
        </authorList>
    </citation>
    <scope>NUCLEOTIDE SEQUENCE</scope>
    <source>
        <strain evidence="1">P2</strain>
    </source>
</reference>
<organism evidence="1 2">
    <name type="scientific">Thelephora ganbajun</name>
    <name type="common">Ganba fungus</name>
    <dbReference type="NCBI Taxonomy" id="370292"/>
    <lineage>
        <taxon>Eukaryota</taxon>
        <taxon>Fungi</taxon>
        <taxon>Dikarya</taxon>
        <taxon>Basidiomycota</taxon>
        <taxon>Agaricomycotina</taxon>
        <taxon>Agaricomycetes</taxon>
        <taxon>Thelephorales</taxon>
        <taxon>Thelephoraceae</taxon>
        <taxon>Thelephora</taxon>
    </lineage>
</organism>
<keyword evidence="2" id="KW-1185">Reference proteome</keyword>
<gene>
    <name evidence="1" type="ORF">BDM02DRAFT_3097359</name>
</gene>
<reference evidence="1" key="1">
    <citation type="submission" date="2019-10" db="EMBL/GenBank/DDBJ databases">
        <authorList>
            <consortium name="DOE Joint Genome Institute"/>
            <person name="Kuo A."/>
            <person name="Miyauchi S."/>
            <person name="Kiss E."/>
            <person name="Drula E."/>
            <person name="Kohler A."/>
            <person name="Sanchez-Garcia M."/>
            <person name="Andreopoulos B."/>
            <person name="Barry K.W."/>
            <person name="Bonito G."/>
            <person name="Buee M."/>
            <person name="Carver A."/>
            <person name="Chen C."/>
            <person name="Cichocki N."/>
            <person name="Clum A."/>
            <person name="Culley D."/>
            <person name="Crous P.W."/>
            <person name="Fauchery L."/>
            <person name="Girlanda M."/>
            <person name="Hayes R."/>
            <person name="Keri Z."/>
            <person name="Labutti K."/>
            <person name="Lipzen A."/>
            <person name="Lombard V."/>
            <person name="Magnuson J."/>
            <person name="Maillard F."/>
            <person name="Morin E."/>
            <person name="Murat C."/>
            <person name="Nolan M."/>
            <person name="Ohm R."/>
            <person name="Pangilinan J."/>
            <person name="Pereira M."/>
            <person name="Perotto S."/>
            <person name="Peter M."/>
            <person name="Riley R."/>
            <person name="Sitrit Y."/>
            <person name="Stielow B."/>
            <person name="Szollosi G."/>
            <person name="Zifcakova L."/>
            <person name="Stursova M."/>
            <person name="Spatafora J.W."/>
            <person name="Tedersoo L."/>
            <person name="Vaario L.-M."/>
            <person name="Yamada A."/>
            <person name="Yan M."/>
            <person name="Wang P."/>
            <person name="Xu J."/>
            <person name="Bruns T."/>
            <person name="Baldrian P."/>
            <person name="Vilgalys R."/>
            <person name="Henrissat B."/>
            <person name="Grigoriev I.V."/>
            <person name="Hibbett D."/>
            <person name="Nagy L.G."/>
            <person name="Martin F.M."/>
        </authorList>
    </citation>
    <scope>NUCLEOTIDE SEQUENCE</scope>
    <source>
        <strain evidence="1">P2</strain>
    </source>
</reference>